<keyword evidence="2" id="KW-0812">Transmembrane</keyword>
<dbReference type="SMART" id="SM00321">
    <property type="entry name" value="WSC"/>
    <property type="match status" value="1"/>
</dbReference>
<keyword evidence="6" id="KW-1185">Reference proteome</keyword>
<protein>
    <recommendedName>
        <fullName evidence="4">WSC domain-containing protein</fullName>
    </recommendedName>
</protein>
<evidence type="ECO:0000259" key="4">
    <source>
        <dbReference type="PROSITE" id="PS51212"/>
    </source>
</evidence>
<feature type="region of interest" description="Disordered" evidence="1">
    <location>
        <begin position="151"/>
        <end position="189"/>
    </location>
</feature>
<dbReference type="Proteomes" id="UP001201980">
    <property type="component" value="Unassembled WGS sequence"/>
</dbReference>
<evidence type="ECO:0000313" key="6">
    <source>
        <dbReference type="Proteomes" id="UP001201980"/>
    </source>
</evidence>
<feature type="transmembrane region" description="Helical" evidence="2">
    <location>
        <begin position="193"/>
        <end position="217"/>
    </location>
</feature>
<keyword evidence="2" id="KW-0472">Membrane</keyword>
<gene>
    <name evidence="5" type="ORF">MKZ38_005422</name>
</gene>
<accession>A0AAD5RR09</accession>
<feature type="chain" id="PRO_5042004022" description="WSC domain-containing protein" evidence="3">
    <location>
        <begin position="22"/>
        <end position="289"/>
    </location>
</feature>
<keyword evidence="3" id="KW-0732">Signal</keyword>
<dbReference type="EMBL" id="JAKWBI020000323">
    <property type="protein sequence ID" value="KAJ2896599.1"/>
    <property type="molecule type" value="Genomic_DNA"/>
</dbReference>
<dbReference type="InterPro" id="IPR002889">
    <property type="entry name" value="WSC_carb-bd"/>
</dbReference>
<evidence type="ECO:0000256" key="2">
    <source>
        <dbReference type="SAM" id="Phobius"/>
    </source>
</evidence>
<dbReference type="Pfam" id="PF01822">
    <property type="entry name" value="WSC"/>
    <property type="match status" value="1"/>
</dbReference>
<comment type="caution">
    <text evidence="5">The sequence shown here is derived from an EMBL/GenBank/DDBJ whole genome shotgun (WGS) entry which is preliminary data.</text>
</comment>
<name>A0AAD5RR09_9PEZI</name>
<keyword evidence="2" id="KW-1133">Transmembrane helix</keyword>
<feature type="signal peptide" evidence="3">
    <location>
        <begin position="1"/>
        <end position="21"/>
    </location>
</feature>
<dbReference type="AlphaFoldDB" id="A0AAD5RR09"/>
<dbReference type="PROSITE" id="PS51212">
    <property type="entry name" value="WSC"/>
    <property type="match status" value="1"/>
</dbReference>
<evidence type="ECO:0000256" key="1">
    <source>
        <dbReference type="SAM" id="MobiDB-lite"/>
    </source>
</evidence>
<sequence>MKSQSILLGLAMALVTKPGFAKDSTTATGSSSTATALSNEASEEPVIGQITNQGCFNSSGELKLVDDNLDFNSDGKCGTLCQDKDYPVGATTGGQECWCGDEYPPVDSLVDNDECNYACTGYDTIACGGLDTWSVYNTGVKLAVHNFEESSSSATSSGSSTSATSSSSTSQSSTSSSETSSSDDSSGSNSKTIGIVVGAVSAVLIVGGAVGGVLWYLRKKRNAEIEEEHRRNAAVNAFINGSNPPGSSHGSISMTDSRLDPVMAHRRMSDGSIADNQDYSRKILRVTNA</sequence>
<organism evidence="5 6">
    <name type="scientific">Zalerion maritima</name>
    <dbReference type="NCBI Taxonomy" id="339359"/>
    <lineage>
        <taxon>Eukaryota</taxon>
        <taxon>Fungi</taxon>
        <taxon>Dikarya</taxon>
        <taxon>Ascomycota</taxon>
        <taxon>Pezizomycotina</taxon>
        <taxon>Sordariomycetes</taxon>
        <taxon>Lulworthiomycetidae</taxon>
        <taxon>Lulworthiales</taxon>
        <taxon>Lulworthiaceae</taxon>
        <taxon>Zalerion</taxon>
    </lineage>
</organism>
<evidence type="ECO:0000256" key="3">
    <source>
        <dbReference type="SAM" id="SignalP"/>
    </source>
</evidence>
<proteinExistence type="predicted"/>
<reference evidence="5" key="1">
    <citation type="submission" date="2022-07" db="EMBL/GenBank/DDBJ databases">
        <title>Draft genome sequence of Zalerion maritima ATCC 34329, a (micro)plastics degrading marine fungus.</title>
        <authorList>
            <person name="Paco A."/>
            <person name="Goncalves M.F.M."/>
            <person name="Rocha-Santos T.A.P."/>
            <person name="Alves A."/>
        </authorList>
    </citation>
    <scope>NUCLEOTIDE SEQUENCE</scope>
    <source>
        <strain evidence="5">ATCC 34329</strain>
    </source>
</reference>
<feature type="domain" description="WSC" evidence="4">
    <location>
        <begin position="49"/>
        <end position="139"/>
    </location>
</feature>
<evidence type="ECO:0000313" key="5">
    <source>
        <dbReference type="EMBL" id="KAJ2896599.1"/>
    </source>
</evidence>